<evidence type="ECO:0000256" key="1">
    <source>
        <dbReference type="SAM" id="Phobius"/>
    </source>
</evidence>
<keyword evidence="1" id="KW-0812">Transmembrane</keyword>
<protein>
    <recommendedName>
        <fullName evidence="3">Bacterial Ig-like domain-containing protein</fullName>
    </recommendedName>
</protein>
<accession>X1I9F9</accession>
<organism evidence="2">
    <name type="scientific">marine sediment metagenome</name>
    <dbReference type="NCBI Taxonomy" id="412755"/>
    <lineage>
        <taxon>unclassified sequences</taxon>
        <taxon>metagenomes</taxon>
        <taxon>ecological metagenomes</taxon>
    </lineage>
</organism>
<evidence type="ECO:0000313" key="2">
    <source>
        <dbReference type="EMBL" id="GAH54218.1"/>
    </source>
</evidence>
<gene>
    <name evidence="2" type="ORF">S03H2_32213</name>
</gene>
<name>X1I9F9_9ZZZZ</name>
<dbReference type="Gene3D" id="2.60.40.10">
    <property type="entry name" value="Immunoglobulins"/>
    <property type="match status" value="1"/>
</dbReference>
<proteinExistence type="predicted"/>
<feature type="non-terminal residue" evidence="2">
    <location>
        <position position="1"/>
    </location>
</feature>
<dbReference type="EMBL" id="BARU01019564">
    <property type="protein sequence ID" value="GAH54218.1"/>
    <property type="molecule type" value="Genomic_DNA"/>
</dbReference>
<reference evidence="2" key="1">
    <citation type="journal article" date="2014" name="Front. Microbiol.">
        <title>High frequency of phylogenetically diverse reductive dehalogenase-homologous genes in deep subseafloor sedimentary metagenomes.</title>
        <authorList>
            <person name="Kawai M."/>
            <person name="Futagami T."/>
            <person name="Toyoda A."/>
            <person name="Takaki Y."/>
            <person name="Nishi S."/>
            <person name="Hori S."/>
            <person name="Arai W."/>
            <person name="Tsubouchi T."/>
            <person name="Morono Y."/>
            <person name="Uchiyama I."/>
            <person name="Ito T."/>
            <person name="Fujiyama A."/>
            <person name="Inagaki F."/>
            <person name="Takami H."/>
        </authorList>
    </citation>
    <scope>NUCLEOTIDE SEQUENCE</scope>
    <source>
        <strain evidence="2">Expedition CK06-06</strain>
    </source>
</reference>
<evidence type="ECO:0008006" key="3">
    <source>
        <dbReference type="Google" id="ProtNLM"/>
    </source>
</evidence>
<comment type="caution">
    <text evidence="2">The sequence shown here is derived from an EMBL/GenBank/DDBJ whole genome shotgun (WGS) entry which is preliminary data.</text>
</comment>
<feature type="transmembrane region" description="Helical" evidence="1">
    <location>
        <begin position="116"/>
        <end position="137"/>
    </location>
</feature>
<dbReference type="AlphaFoldDB" id="X1I9F9"/>
<dbReference type="InterPro" id="IPR013783">
    <property type="entry name" value="Ig-like_fold"/>
</dbReference>
<keyword evidence="1" id="KW-0472">Membrane</keyword>
<keyword evidence="1" id="KW-1133">Transmembrane helix</keyword>
<sequence length="147" mass="16126">NFIDEYDNFITDSVTFTVEAAINPVITVSPNNFNVEAGYTGQSLSWTATDANPDTYTIELIGTGIVVSSTPWANNTPVVYNIPDGFSPGVYTYKITFTDESGNSVLDTVTVTIRGAIPFGNFFLIFIGFSVICLIFAKKRQIVRESR</sequence>